<dbReference type="PANTHER" id="PTHR12945">
    <property type="entry name" value="TRANSLATION INITIATION FACTOR EIF3-RELATED"/>
    <property type="match status" value="1"/>
</dbReference>
<feature type="region of interest" description="Disordered" evidence="7">
    <location>
        <begin position="277"/>
        <end position="357"/>
    </location>
</feature>
<dbReference type="OrthoDB" id="10254665at2759"/>
<feature type="region of interest" description="Disordered" evidence="7">
    <location>
        <begin position="515"/>
        <end position="556"/>
    </location>
</feature>
<evidence type="ECO:0000313" key="9">
    <source>
        <dbReference type="Proteomes" id="UP000016924"/>
    </source>
</evidence>
<evidence type="ECO:0000256" key="3">
    <source>
        <dbReference type="ARBA" id="ARBA00021704"/>
    </source>
</evidence>
<dbReference type="GeneID" id="19903056"/>
<name>R7YX46_CONA1</name>
<evidence type="ECO:0000313" key="8">
    <source>
        <dbReference type="EMBL" id="EON66500.1"/>
    </source>
</evidence>
<keyword evidence="4" id="KW-0819">tRNA processing</keyword>
<dbReference type="InterPro" id="IPR017423">
    <property type="entry name" value="TRM6"/>
</dbReference>
<dbReference type="GO" id="GO:0005634">
    <property type="term" value="C:nucleus"/>
    <property type="evidence" value="ECO:0007669"/>
    <property type="project" value="UniProtKB-SubCell"/>
</dbReference>
<protein>
    <recommendedName>
        <fullName evidence="3">tRNA (adenine(58)-N(1))-methyltransferase non-catalytic subunit TRM6</fullName>
    </recommendedName>
    <alternativeName>
        <fullName evidence="6">tRNA(m1A58)-methyltransferase subunit TRM6</fullName>
    </alternativeName>
</protein>
<dbReference type="EMBL" id="JH767581">
    <property type="protein sequence ID" value="EON66500.1"/>
    <property type="molecule type" value="Genomic_DNA"/>
</dbReference>
<dbReference type="PANTHER" id="PTHR12945:SF0">
    <property type="entry name" value="TRNA (ADENINE(58)-N(1))-METHYLTRANSFERASE NON-CATALYTIC SUBUNIT TRM6"/>
    <property type="match status" value="1"/>
</dbReference>
<dbReference type="Pfam" id="PF04189">
    <property type="entry name" value="Gcd10p"/>
    <property type="match status" value="1"/>
</dbReference>
<gene>
    <name evidence="8" type="ORF">W97_05745</name>
</gene>
<dbReference type="Proteomes" id="UP000016924">
    <property type="component" value="Unassembled WGS sequence"/>
</dbReference>
<dbReference type="OMA" id="EGYIFHA"/>
<feature type="compositionally biased region" description="Polar residues" evidence="7">
    <location>
        <begin position="327"/>
        <end position="340"/>
    </location>
</feature>
<evidence type="ECO:0000256" key="7">
    <source>
        <dbReference type="SAM" id="MobiDB-lite"/>
    </source>
</evidence>
<evidence type="ECO:0000256" key="5">
    <source>
        <dbReference type="ARBA" id="ARBA00023242"/>
    </source>
</evidence>
<keyword evidence="5" id="KW-0539">Nucleus</keyword>
<dbReference type="AlphaFoldDB" id="R7YX46"/>
<evidence type="ECO:0000256" key="1">
    <source>
        <dbReference type="ARBA" id="ARBA00004123"/>
    </source>
</evidence>
<accession>R7YX46</accession>
<comment type="subcellular location">
    <subcellularLocation>
        <location evidence="1">Nucleus</location>
    </subcellularLocation>
</comment>
<sequence>MDNSSAIHSYVRPNTHIVLRLPSGLSKIVEIQPNTTISIGKFGAFSANLLLGRPYYLTFELSDPEDGVLSTELRVVSPTELHAEALSSNHATPAESRAEAADDTGGVEFDIVGENGDVLMRSNRLTVDDPTRQALSMEEIEELKRAGSGSGKDIVAKIMASHQALGEKTSFSLAKYTLRKTKKYMKRFTVLPLDVSMLAQILLEREAPRIMELREEMLGLISAWANVHYSGDSRDSTNGSGVGRVGGGRWLVVDDTGGLVVAALAEKMGILYPEEADEEETLPEQETTTESHPSQARPVEPALSADAQSPPPPSSDQAMPDAPPTSHPLSTSDPTPFSPSHTRRPHPTNAPPAMSAPTNTLTLLHTHAQPNLSLLRYFSYDASLTHPPTTTHPLHTHLKTLSWLQLLHPSSDAAYTEPLLVPEAELATWKAGKRGTYYRKRRRWERVKRVVDETRAGGFDGLVVASLLDPVGVLRACVPLLRGAGQVVVYSATVEPLVRVMDLYSRERRTAWVVRQQQQGQQQGRGAAGESGGVGDEKKVKREAVNGTEDVEAEEADEDFPVNPTLLLSPMLQTARVRSWQVLPGRTHPLMTGRGGAEGYLFTATRVFPVEGKVEARGKFSKKRKVEPTNGAA</sequence>
<proteinExistence type="inferred from homology"/>
<dbReference type="HOGENOM" id="CLU_010916_2_0_1"/>
<feature type="compositionally biased region" description="Basic and acidic residues" evidence="7">
    <location>
        <begin position="535"/>
        <end position="544"/>
    </location>
</feature>
<evidence type="ECO:0000256" key="2">
    <source>
        <dbReference type="ARBA" id="ARBA00008320"/>
    </source>
</evidence>
<evidence type="ECO:0000256" key="4">
    <source>
        <dbReference type="ARBA" id="ARBA00022694"/>
    </source>
</evidence>
<dbReference type="RefSeq" id="XP_007781817.1">
    <property type="nucleotide sequence ID" value="XM_007783627.1"/>
</dbReference>
<dbReference type="GO" id="GO:0031515">
    <property type="term" value="C:tRNA (m1A) methyltransferase complex"/>
    <property type="evidence" value="ECO:0007669"/>
    <property type="project" value="InterPro"/>
</dbReference>
<dbReference type="STRING" id="1168221.R7YX46"/>
<dbReference type="eggNOG" id="KOG1416">
    <property type="taxonomic scope" value="Eukaryota"/>
</dbReference>
<feature type="compositionally biased region" description="Low complexity" evidence="7">
    <location>
        <begin position="515"/>
        <end position="525"/>
    </location>
</feature>
<keyword evidence="9" id="KW-1185">Reference proteome</keyword>
<organism evidence="8 9">
    <name type="scientific">Coniosporium apollinis (strain CBS 100218)</name>
    <name type="common">Rock-inhabiting black yeast</name>
    <dbReference type="NCBI Taxonomy" id="1168221"/>
    <lineage>
        <taxon>Eukaryota</taxon>
        <taxon>Fungi</taxon>
        <taxon>Dikarya</taxon>
        <taxon>Ascomycota</taxon>
        <taxon>Pezizomycotina</taxon>
        <taxon>Dothideomycetes</taxon>
        <taxon>Dothideomycetes incertae sedis</taxon>
        <taxon>Coniosporium</taxon>
    </lineage>
</organism>
<dbReference type="GO" id="GO:0030488">
    <property type="term" value="P:tRNA methylation"/>
    <property type="evidence" value="ECO:0007669"/>
    <property type="project" value="InterPro"/>
</dbReference>
<evidence type="ECO:0000256" key="6">
    <source>
        <dbReference type="ARBA" id="ARBA00032319"/>
    </source>
</evidence>
<comment type="similarity">
    <text evidence="2">Belongs to the TRM6/GCD10 family.</text>
</comment>
<reference evidence="9" key="1">
    <citation type="submission" date="2012-06" db="EMBL/GenBank/DDBJ databases">
        <title>The genome sequence of Coniosporium apollinis CBS 100218.</title>
        <authorList>
            <consortium name="The Broad Institute Genome Sequencing Platform"/>
            <person name="Cuomo C."/>
            <person name="Gorbushina A."/>
            <person name="Noack S."/>
            <person name="Walker B."/>
            <person name="Young S.K."/>
            <person name="Zeng Q."/>
            <person name="Gargeya S."/>
            <person name="Fitzgerald M."/>
            <person name="Haas B."/>
            <person name="Abouelleil A."/>
            <person name="Alvarado L."/>
            <person name="Arachchi H.M."/>
            <person name="Berlin A.M."/>
            <person name="Chapman S.B."/>
            <person name="Goldberg J."/>
            <person name="Griggs A."/>
            <person name="Gujja S."/>
            <person name="Hansen M."/>
            <person name="Howarth C."/>
            <person name="Imamovic A."/>
            <person name="Larimer J."/>
            <person name="McCowan C."/>
            <person name="Montmayeur A."/>
            <person name="Murphy C."/>
            <person name="Neiman D."/>
            <person name="Pearson M."/>
            <person name="Priest M."/>
            <person name="Roberts A."/>
            <person name="Saif S."/>
            <person name="Shea T."/>
            <person name="Sisk P."/>
            <person name="Sykes S."/>
            <person name="Wortman J."/>
            <person name="Nusbaum C."/>
            <person name="Birren B."/>
        </authorList>
    </citation>
    <scope>NUCLEOTIDE SEQUENCE [LARGE SCALE GENOMIC DNA]</scope>
    <source>
        <strain evidence="9">CBS 100218</strain>
    </source>
</reference>